<comment type="similarity">
    <text evidence="1">Belongs to the glycosyl hydrolase 39 family.</text>
</comment>
<evidence type="ECO:0000256" key="3">
    <source>
        <dbReference type="ARBA" id="ARBA00023295"/>
    </source>
</evidence>
<dbReference type="EMBL" id="FRCP01000007">
    <property type="protein sequence ID" value="SHM17273.1"/>
    <property type="molecule type" value="Genomic_DNA"/>
</dbReference>
<dbReference type="InterPro" id="IPR017853">
    <property type="entry name" value="GH"/>
</dbReference>
<proteinExistence type="inferred from homology"/>
<feature type="active site" description="Proton donor" evidence="4">
    <location>
        <position position="167"/>
    </location>
</feature>
<evidence type="ECO:0000259" key="5">
    <source>
        <dbReference type="Pfam" id="PF01229"/>
    </source>
</evidence>
<evidence type="ECO:0000256" key="2">
    <source>
        <dbReference type="ARBA" id="ARBA00022801"/>
    </source>
</evidence>
<evidence type="ECO:0000256" key="4">
    <source>
        <dbReference type="PIRSR" id="PIRSR600514-1"/>
    </source>
</evidence>
<dbReference type="Pfam" id="PF01229">
    <property type="entry name" value="Glyco_hydro_39"/>
    <property type="match status" value="1"/>
</dbReference>
<dbReference type="OrthoDB" id="9776971at2"/>
<reference evidence="6 7" key="1">
    <citation type="submission" date="2016-11" db="EMBL/GenBank/DDBJ databases">
        <authorList>
            <person name="Jaros S."/>
            <person name="Januszkiewicz K."/>
            <person name="Wedrychowicz H."/>
        </authorList>
    </citation>
    <scope>NUCLEOTIDE SEQUENCE [LARGE SCALE GENOMIC DNA]</scope>
    <source>
        <strain evidence="6 7">DSM 15930</strain>
    </source>
</reference>
<dbReference type="InterPro" id="IPR049166">
    <property type="entry name" value="GH39_cat"/>
</dbReference>
<dbReference type="AlphaFoldDB" id="A0A1M7GLW4"/>
<dbReference type="STRING" id="1120996.SAMN02746066_00999"/>
<dbReference type="InterPro" id="IPR051923">
    <property type="entry name" value="Glycosyl_Hydrolase_39"/>
</dbReference>
<gene>
    <name evidence="6" type="ORF">SAMN02746066_00999</name>
</gene>
<sequence>MGQEQTRSKSIKIRGDERVEFHNQVDYCIGTGRMGLALQQEYQEQLRLVQELIGFKHIRGHGLFCDDMAIYQEYTVEGKVHAEYNFTYLDRVMDSYRSMGLAPFLELGFMPQKMARGEQTIFYWKGNTTPPKSYEAWKHMIQTLLRHLMERYGADEVVTWPIEVWNEPNLNGFWENADMLEYFTLFKESFVAIKEVDSRFKVGGPAVCGGSDKPWIQGFMEFCEEQKIPVDFVTRHHYTTDFPKYEGHYGYADLMDPEEGFSNLHSTREIVDSFPQYNGLPIHITEFNTSYIPNCPLHDTNQNAAYIAHQLSRLGDDNESYSYWTFGDVFEEQGVPFTPFHGGFGLVANGCIPKPTFWTFAFFKKLKELEGYCVYRDDNTVIMRMETGEYRGVAWNRTCKRLDDTITLNYECKTETNELCLLTKRVDESTCNPLKVWHDLGEPANLTKAQIAVLQDVAQPFVQTNSIFSKDSLACFRINLPENAVVYFELKPVHRNADRGYDYNRIMQS</sequence>
<dbReference type="Gene3D" id="2.60.40.1500">
    <property type="entry name" value="Glycosyl hydrolase domain, family 39"/>
    <property type="match status" value="1"/>
</dbReference>
<evidence type="ECO:0000313" key="7">
    <source>
        <dbReference type="Proteomes" id="UP000184038"/>
    </source>
</evidence>
<dbReference type="PANTHER" id="PTHR12631">
    <property type="entry name" value="ALPHA-L-IDURONIDASE"/>
    <property type="match status" value="1"/>
</dbReference>
<accession>A0A1M7GLW4</accession>
<dbReference type="GO" id="GO:0005975">
    <property type="term" value="P:carbohydrate metabolic process"/>
    <property type="evidence" value="ECO:0007669"/>
    <property type="project" value="InterPro"/>
</dbReference>
<dbReference type="PRINTS" id="PR00745">
    <property type="entry name" value="GLHYDRLASE39"/>
</dbReference>
<dbReference type="PANTHER" id="PTHR12631:SF10">
    <property type="entry name" value="BETA-XYLOSIDASE-LIKE PROTEIN-RELATED"/>
    <property type="match status" value="1"/>
</dbReference>
<dbReference type="RefSeq" id="WP_073283940.1">
    <property type="nucleotide sequence ID" value="NZ_FRCP01000007.1"/>
</dbReference>
<dbReference type="SUPFAM" id="SSF51445">
    <property type="entry name" value="(Trans)glycosidases"/>
    <property type="match status" value="1"/>
</dbReference>
<keyword evidence="3" id="KW-0326">Glycosidase</keyword>
<keyword evidence="2" id="KW-0378">Hydrolase</keyword>
<feature type="domain" description="Glycosyl hydrolases family 39 N-terminal catalytic" evidence="5">
    <location>
        <begin position="21"/>
        <end position="469"/>
    </location>
</feature>
<dbReference type="Gene3D" id="3.20.20.80">
    <property type="entry name" value="Glycosidases"/>
    <property type="match status" value="1"/>
</dbReference>
<evidence type="ECO:0000256" key="1">
    <source>
        <dbReference type="ARBA" id="ARBA00008875"/>
    </source>
</evidence>
<evidence type="ECO:0000313" key="6">
    <source>
        <dbReference type="EMBL" id="SHM17273.1"/>
    </source>
</evidence>
<dbReference type="SUPFAM" id="SSF51011">
    <property type="entry name" value="Glycosyl hydrolase domain"/>
    <property type="match status" value="1"/>
</dbReference>
<dbReference type="GO" id="GO:0004553">
    <property type="term" value="F:hydrolase activity, hydrolyzing O-glycosyl compounds"/>
    <property type="evidence" value="ECO:0007669"/>
    <property type="project" value="InterPro"/>
</dbReference>
<keyword evidence="7" id="KW-1185">Reference proteome</keyword>
<name>A0A1M7GLW4_9FIRM</name>
<protein>
    <submittedName>
        <fullName evidence="6">Xylan 1,4-beta-xylosidase</fullName>
    </submittedName>
</protein>
<dbReference type="Proteomes" id="UP000184038">
    <property type="component" value="Unassembled WGS sequence"/>
</dbReference>
<organism evidence="6 7">
    <name type="scientific">Anaerosporobacter mobilis DSM 15930</name>
    <dbReference type="NCBI Taxonomy" id="1120996"/>
    <lineage>
        <taxon>Bacteria</taxon>
        <taxon>Bacillati</taxon>
        <taxon>Bacillota</taxon>
        <taxon>Clostridia</taxon>
        <taxon>Lachnospirales</taxon>
        <taxon>Lachnospiraceae</taxon>
        <taxon>Anaerosporobacter</taxon>
    </lineage>
</organism>
<dbReference type="InterPro" id="IPR000514">
    <property type="entry name" value="Glyco_hydro_39"/>
</dbReference>